<evidence type="ECO:0000313" key="4">
    <source>
        <dbReference type="EMBL" id="OZY86374.1"/>
    </source>
</evidence>
<evidence type="ECO:0000256" key="1">
    <source>
        <dbReference type="ARBA" id="ARBA00022500"/>
    </source>
</evidence>
<dbReference type="PANTHER" id="PTHR35147:SF1">
    <property type="entry name" value="CHEMORECEPTOR GLUTAMINE DEAMIDASE CHED-RELATED"/>
    <property type="match status" value="1"/>
</dbReference>
<dbReference type="Gene3D" id="3.30.1330.200">
    <property type="match status" value="1"/>
</dbReference>
<keyword evidence="1 3" id="KW-0145">Chemotaxis</keyword>
<keyword evidence="2 3" id="KW-0378">Hydrolase</keyword>
<dbReference type="InterPro" id="IPR011324">
    <property type="entry name" value="Cytotoxic_necrot_fac-like_cat"/>
</dbReference>
<keyword evidence="5" id="KW-1185">Reference proteome</keyword>
<organism evidence="4 5">
    <name type="scientific">Cellvibrio mixtus</name>
    <dbReference type="NCBI Taxonomy" id="39650"/>
    <lineage>
        <taxon>Bacteria</taxon>
        <taxon>Pseudomonadati</taxon>
        <taxon>Pseudomonadota</taxon>
        <taxon>Gammaproteobacteria</taxon>
        <taxon>Cellvibrionales</taxon>
        <taxon>Cellvibrionaceae</taxon>
        <taxon>Cellvibrio</taxon>
    </lineage>
</organism>
<dbReference type="GO" id="GO:0006935">
    <property type="term" value="P:chemotaxis"/>
    <property type="evidence" value="ECO:0007669"/>
    <property type="project" value="UniProtKB-UniRule"/>
</dbReference>
<dbReference type="EC" id="3.5.1.44" evidence="3"/>
<dbReference type="GO" id="GO:0050568">
    <property type="term" value="F:protein-glutamine glutaminase activity"/>
    <property type="evidence" value="ECO:0007669"/>
    <property type="project" value="UniProtKB-UniRule"/>
</dbReference>
<evidence type="ECO:0000313" key="5">
    <source>
        <dbReference type="Proteomes" id="UP000216101"/>
    </source>
</evidence>
<accession>A0A266Q922</accession>
<comment type="caution">
    <text evidence="4">The sequence shown here is derived from an EMBL/GenBank/DDBJ whole genome shotgun (WGS) entry which is preliminary data.</text>
</comment>
<proteinExistence type="inferred from homology"/>
<dbReference type="InterPro" id="IPR005659">
    <property type="entry name" value="Chemorcpt_Glu_NH3ase_CheD"/>
</dbReference>
<dbReference type="HAMAP" id="MF_01440">
    <property type="entry name" value="CheD"/>
    <property type="match status" value="1"/>
</dbReference>
<comment type="function">
    <text evidence="3">Probably deamidates glutamine residues to glutamate on methyl-accepting chemotaxis receptors (MCPs), playing an important role in chemotaxis.</text>
</comment>
<dbReference type="EMBL" id="NHNI01000001">
    <property type="protein sequence ID" value="OZY86374.1"/>
    <property type="molecule type" value="Genomic_DNA"/>
</dbReference>
<comment type="catalytic activity">
    <reaction evidence="3">
        <text>L-glutaminyl-[protein] + H2O = L-glutamyl-[protein] + NH4(+)</text>
        <dbReference type="Rhea" id="RHEA:16441"/>
        <dbReference type="Rhea" id="RHEA-COMP:10207"/>
        <dbReference type="Rhea" id="RHEA-COMP:10208"/>
        <dbReference type="ChEBI" id="CHEBI:15377"/>
        <dbReference type="ChEBI" id="CHEBI:28938"/>
        <dbReference type="ChEBI" id="CHEBI:29973"/>
        <dbReference type="ChEBI" id="CHEBI:30011"/>
        <dbReference type="EC" id="3.5.1.44"/>
    </reaction>
</comment>
<sequence>MVVVSKYDTCTVHPGELYFGTAYTHIRTLLGSCVAVTAWHPKLKVGGLCHYLLTEPKQKNASTQGKISARDYRYAQNALLEMRLAMLRVSNPKEFQIGLFGGGDMFAYSGPTSIGSDNIAYAREWLIQEDLKPCRVDVGGAISRSLTMVMTSGEIQVKHYQMSAD</sequence>
<protein>
    <recommendedName>
        <fullName evidence="3">Probable chemoreceptor glutamine deamidase CheD</fullName>
        <ecNumber evidence="3">3.5.1.44</ecNumber>
    </recommendedName>
</protein>
<gene>
    <name evidence="3" type="primary">cheD</name>
    <name evidence="4" type="ORF">CBP51_04935</name>
</gene>
<reference evidence="5" key="1">
    <citation type="submission" date="2017-05" db="EMBL/GenBank/DDBJ databases">
        <authorList>
            <person name="Barney B.M."/>
        </authorList>
    </citation>
    <scope>NUCLEOTIDE SEQUENCE [LARGE SCALE GENOMIC DNA]</scope>
    <source>
        <strain evidence="5">PSBB022</strain>
    </source>
</reference>
<dbReference type="SUPFAM" id="SSF64438">
    <property type="entry name" value="CNF1/YfiH-like putative cysteine hydrolases"/>
    <property type="match status" value="1"/>
</dbReference>
<evidence type="ECO:0000256" key="3">
    <source>
        <dbReference type="HAMAP-Rule" id="MF_01440"/>
    </source>
</evidence>
<dbReference type="Proteomes" id="UP000216101">
    <property type="component" value="Unassembled WGS sequence"/>
</dbReference>
<dbReference type="Pfam" id="PF03975">
    <property type="entry name" value="CheD"/>
    <property type="match status" value="1"/>
</dbReference>
<dbReference type="InterPro" id="IPR038592">
    <property type="entry name" value="CheD-like_sf"/>
</dbReference>
<comment type="similarity">
    <text evidence="3">Belongs to the CheD family.</text>
</comment>
<dbReference type="AlphaFoldDB" id="A0A266Q922"/>
<evidence type="ECO:0000256" key="2">
    <source>
        <dbReference type="ARBA" id="ARBA00022801"/>
    </source>
</evidence>
<dbReference type="CDD" id="cd16352">
    <property type="entry name" value="CheD"/>
    <property type="match status" value="1"/>
</dbReference>
<name>A0A266Q922_9GAMM</name>
<dbReference type="PANTHER" id="PTHR35147">
    <property type="entry name" value="CHEMORECEPTOR GLUTAMINE DEAMIDASE CHED-RELATED"/>
    <property type="match status" value="1"/>
</dbReference>